<dbReference type="InterPro" id="IPR037944">
    <property type="entry name" value="PRX5-like"/>
</dbReference>
<comment type="catalytic activity">
    <reaction evidence="1">
        <text>[glutaredoxin]-dithiol + a hydroperoxide = [glutaredoxin]-disulfide + an alcohol + H2O</text>
        <dbReference type="Rhea" id="RHEA:62624"/>
        <dbReference type="Rhea" id="RHEA-COMP:10729"/>
        <dbReference type="Rhea" id="RHEA-COMP:10730"/>
        <dbReference type="ChEBI" id="CHEBI:15377"/>
        <dbReference type="ChEBI" id="CHEBI:29950"/>
        <dbReference type="ChEBI" id="CHEBI:30879"/>
        <dbReference type="ChEBI" id="CHEBI:35924"/>
        <dbReference type="ChEBI" id="CHEBI:50058"/>
        <dbReference type="EC" id="1.11.1.25"/>
    </reaction>
</comment>
<protein>
    <recommendedName>
        <fullName evidence="3">glutaredoxin-dependent peroxiredoxin</fullName>
        <ecNumber evidence="3">1.11.1.25</ecNumber>
    </recommendedName>
    <alternativeName>
        <fullName evidence="7">Glutaredoxin-dependent peroxiredoxin</fullName>
    </alternativeName>
</protein>
<dbReference type="GO" id="GO:0042744">
    <property type="term" value="P:hydrogen peroxide catabolic process"/>
    <property type="evidence" value="ECO:0007669"/>
    <property type="project" value="TreeGrafter"/>
</dbReference>
<dbReference type="EMBL" id="KE345057">
    <property type="protein sequence ID" value="EXB91933.1"/>
    <property type="molecule type" value="Genomic_DNA"/>
</dbReference>
<feature type="compositionally biased region" description="Low complexity" evidence="9">
    <location>
        <begin position="19"/>
        <end position="28"/>
    </location>
</feature>
<evidence type="ECO:0000256" key="5">
    <source>
        <dbReference type="ARBA" id="ARBA00022862"/>
    </source>
</evidence>
<dbReference type="SUPFAM" id="SSF52833">
    <property type="entry name" value="Thioredoxin-like"/>
    <property type="match status" value="1"/>
</dbReference>
<proteinExistence type="inferred from homology"/>
<evidence type="ECO:0000256" key="6">
    <source>
        <dbReference type="ARBA" id="ARBA00023002"/>
    </source>
</evidence>
<dbReference type="GO" id="GO:0005737">
    <property type="term" value="C:cytoplasm"/>
    <property type="evidence" value="ECO:0007669"/>
    <property type="project" value="TreeGrafter"/>
</dbReference>
<dbReference type="InterPro" id="IPR013740">
    <property type="entry name" value="Redoxin"/>
</dbReference>
<feature type="compositionally biased region" description="Polar residues" evidence="9">
    <location>
        <begin position="29"/>
        <end position="41"/>
    </location>
</feature>
<feature type="active site" description="Cysteine sulfenic acid (-SOH) intermediate" evidence="8">
    <location>
        <position position="158"/>
    </location>
</feature>
<keyword evidence="12" id="KW-1185">Reference proteome</keyword>
<accession>W9RH91</accession>
<reference evidence="12" key="1">
    <citation type="submission" date="2013-01" db="EMBL/GenBank/DDBJ databases">
        <title>Draft Genome Sequence of a Mulberry Tree, Morus notabilis C.K. Schneid.</title>
        <authorList>
            <person name="He N."/>
            <person name="Zhao S."/>
        </authorList>
    </citation>
    <scope>NUCLEOTIDE SEQUENCE</scope>
</reference>
<evidence type="ECO:0000313" key="11">
    <source>
        <dbReference type="EMBL" id="EXB91933.1"/>
    </source>
</evidence>
<comment type="similarity">
    <text evidence="2">Belongs to the peroxiredoxin family. Prx5 subfamily.</text>
</comment>
<dbReference type="Gene3D" id="3.40.30.10">
    <property type="entry name" value="Glutaredoxin"/>
    <property type="match status" value="1"/>
</dbReference>
<name>W9RH91_9ROSA</name>
<gene>
    <name evidence="11" type="ORF">L484_009026</name>
</gene>
<evidence type="ECO:0000256" key="2">
    <source>
        <dbReference type="ARBA" id="ARBA00010505"/>
    </source>
</evidence>
<keyword evidence="6" id="KW-0560">Oxidoreductase</keyword>
<dbReference type="eggNOG" id="KOG0541">
    <property type="taxonomic scope" value="Eukaryota"/>
</dbReference>
<evidence type="ECO:0000259" key="10">
    <source>
        <dbReference type="Pfam" id="PF08534"/>
    </source>
</evidence>
<keyword evidence="4" id="KW-0575">Peroxidase</keyword>
<evidence type="ECO:0000256" key="7">
    <source>
        <dbReference type="ARBA" id="ARBA00031688"/>
    </source>
</evidence>
<sequence>MASSVNNIAATFSAVAKTSSSSSSSSSSNPHQKNFPNFSVTAPKPISTTSWNPHATLPKSQRSSLVNFYGPPGPPPTIQPISTVRPFRRMMMMIGDNNNNSTKQSKWLPIQVGKKVPNNITLSYLNRNDVVQTVSLSSLCKGKKVAVVGVSAAFSPGCARYVKRVVELAKAKGSDMIACVAVNDVFVMKAWGENLSVGGDKVMILSDGRGELAGAFGVSLDTTTRGEAWLGLGVRSRRFCVNAVNGVITGVEFDDENDRVVSAKSTAV</sequence>
<dbReference type="STRING" id="981085.W9RH91"/>
<evidence type="ECO:0000256" key="9">
    <source>
        <dbReference type="SAM" id="MobiDB-lite"/>
    </source>
</evidence>
<dbReference type="Pfam" id="PF08534">
    <property type="entry name" value="Redoxin"/>
    <property type="match status" value="1"/>
</dbReference>
<feature type="region of interest" description="Disordered" evidence="9">
    <location>
        <begin position="19"/>
        <end position="41"/>
    </location>
</feature>
<dbReference type="AlphaFoldDB" id="W9RH91"/>
<evidence type="ECO:0000256" key="1">
    <source>
        <dbReference type="ARBA" id="ARBA00001711"/>
    </source>
</evidence>
<dbReference type="Proteomes" id="UP000030645">
    <property type="component" value="Unassembled WGS sequence"/>
</dbReference>
<keyword evidence="5" id="KW-0049">Antioxidant</keyword>
<evidence type="ECO:0000256" key="8">
    <source>
        <dbReference type="PIRSR" id="PIRSR637944-1"/>
    </source>
</evidence>
<feature type="domain" description="Redoxin" evidence="10">
    <location>
        <begin position="111"/>
        <end position="259"/>
    </location>
</feature>
<dbReference type="PANTHER" id="PTHR10430">
    <property type="entry name" value="PEROXIREDOXIN"/>
    <property type="match status" value="1"/>
</dbReference>
<evidence type="ECO:0000256" key="3">
    <source>
        <dbReference type="ARBA" id="ARBA00013016"/>
    </source>
</evidence>
<dbReference type="EC" id="1.11.1.25" evidence="3"/>
<dbReference type="PANTHER" id="PTHR10430:SF35">
    <property type="entry name" value="GLUTAREDOXIN-DEPENDENT PEROXIREDOXIN"/>
    <property type="match status" value="1"/>
</dbReference>
<dbReference type="GO" id="GO:0045454">
    <property type="term" value="P:cell redox homeostasis"/>
    <property type="evidence" value="ECO:0007669"/>
    <property type="project" value="TreeGrafter"/>
</dbReference>
<evidence type="ECO:0000256" key="4">
    <source>
        <dbReference type="ARBA" id="ARBA00022559"/>
    </source>
</evidence>
<organism evidence="11 12">
    <name type="scientific">Morus notabilis</name>
    <dbReference type="NCBI Taxonomy" id="981085"/>
    <lineage>
        <taxon>Eukaryota</taxon>
        <taxon>Viridiplantae</taxon>
        <taxon>Streptophyta</taxon>
        <taxon>Embryophyta</taxon>
        <taxon>Tracheophyta</taxon>
        <taxon>Spermatophyta</taxon>
        <taxon>Magnoliopsida</taxon>
        <taxon>eudicotyledons</taxon>
        <taxon>Gunneridae</taxon>
        <taxon>Pentapetalae</taxon>
        <taxon>rosids</taxon>
        <taxon>fabids</taxon>
        <taxon>Rosales</taxon>
        <taxon>Moraceae</taxon>
        <taxon>Moreae</taxon>
        <taxon>Morus</taxon>
    </lineage>
</organism>
<dbReference type="GO" id="GO:0008379">
    <property type="term" value="F:thioredoxin peroxidase activity"/>
    <property type="evidence" value="ECO:0007669"/>
    <property type="project" value="InterPro"/>
</dbReference>
<dbReference type="InterPro" id="IPR036249">
    <property type="entry name" value="Thioredoxin-like_sf"/>
</dbReference>
<dbReference type="GO" id="GO:0034599">
    <property type="term" value="P:cellular response to oxidative stress"/>
    <property type="evidence" value="ECO:0007669"/>
    <property type="project" value="InterPro"/>
</dbReference>
<evidence type="ECO:0000313" key="12">
    <source>
        <dbReference type="Proteomes" id="UP000030645"/>
    </source>
</evidence>